<protein>
    <submittedName>
        <fullName evidence="1">Uncharacterized protein</fullName>
    </submittedName>
</protein>
<name>A0A6J4IBB4_9ACTN</name>
<sequence>MTASSLPSRRATALGSPLELDVEPQGAVEQIGEKLGFVSKQAEGDLKRFAEFIESRGAETGA</sequence>
<evidence type="ECO:0000313" key="1">
    <source>
        <dbReference type="EMBL" id="CAA9245535.1"/>
    </source>
</evidence>
<dbReference type="AlphaFoldDB" id="A0A6J4IBB4"/>
<accession>A0A6J4IBB4</accession>
<dbReference type="EMBL" id="CADCTB010000122">
    <property type="protein sequence ID" value="CAA9245535.1"/>
    <property type="molecule type" value="Genomic_DNA"/>
</dbReference>
<gene>
    <name evidence="1" type="ORF">AVDCRST_MAG10-1934</name>
</gene>
<reference evidence="1" key="1">
    <citation type="submission" date="2020-02" db="EMBL/GenBank/DDBJ databases">
        <authorList>
            <person name="Meier V. D."/>
        </authorList>
    </citation>
    <scope>NUCLEOTIDE SEQUENCE</scope>
    <source>
        <strain evidence="1">AVDCRST_MAG10</strain>
    </source>
</reference>
<organism evidence="1">
    <name type="scientific">uncultured Acidimicrobiales bacterium</name>
    <dbReference type="NCBI Taxonomy" id="310071"/>
    <lineage>
        <taxon>Bacteria</taxon>
        <taxon>Bacillati</taxon>
        <taxon>Actinomycetota</taxon>
        <taxon>Acidimicrobiia</taxon>
        <taxon>Acidimicrobiales</taxon>
        <taxon>environmental samples</taxon>
    </lineage>
</organism>
<proteinExistence type="predicted"/>